<feature type="compositionally biased region" description="Basic and acidic residues" evidence="5">
    <location>
        <begin position="160"/>
        <end position="169"/>
    </location>
</feature>
<sequence length="262" mass="30014">MSQDQNTVYVGNLSDKVTEELLYELFLQAGPVENVNIPKQKPFGFVRFKHQCSVPYVINLLEGISLFGKTLKVAPRGMALPHNMGQPGMGPPMGLSHNMASMIQRPLIHPLSQHGRLSSLEPRNHRKGGRNNDESDLRDKLKTRSRPKDPMMPSSRKKKVETPSQKEMDAIPDFLGSGFDPLYSSGPFVAPYQFDGRDERDWGRDNRNQRKREPSQHGDQYHGGQRGNQHRRGRNEGHHRSHHDNPRRDRSPHHSSSRRKHF</sequence>
<feature type="compositionally biased region" description="Basic and acidic residues" evidence="5">
    <location>
        <begin position="234"/>
        <end position="249"/>
    </location>
</feature>
<feature type="region of interest" description="Disordered" evidence="5">
    <location>
        <begin position="115"/>
        <end position="173"/>
    </location>
</feature>
<keyword evidence="2 4" id="KW-0694">RNA-binding</keyword>
<keyword evidence="3" id="KW-0539">Nucleus</keyword>
<dbReference type="InterPro" id="IPR052285">
    <property type="entry name" value="NEXT_complex_subunit"/>
</dbReference>
<dbReference type="PANTHER" id="PTHR13798">
    <property type="entry name" value="RNA BINDING MOTIF RBM PROTEIN -RELATED"/>
    <property type="match status" value="1"/>
</dbReference>
<organism evidence="7">
    <name type="scientific">Lygus hesperus</name>
    <name type="common">Western plant bug</name>
    <dbReference type="NCBI Taxonomy" id="30085"/>
    <lineage>
        <taxon>Eukaryota</taxon>
        <taxon>Metazoa</taxon>
        <taxon>Ecdysozoa</taxon>
        <taxon>Arthropoda</taxon>
        <taxon>Hexapoda</taxon>
        <taxon>Insecta</taxon>
        <taxon>Pterygota</taxon>
        <taxon>Neoptera</taxon>
        <taxon>Paraneoptera</taxon>
        <taxon>Hemiptera</taxon>
        <taxon>Heteroptera</taxon>
        <taxon>Panheteroptera</taxon>
        <taxon>Cimicomorpha</taxon>
        <taxon>Miridae</taxon>
        <taxon>Mirini</taxon>
        <taxon>Lygus</taxon>
    </lineage>
</organism>
<protein>
    <submittedName>
        <fullName evidence="7">RNA-binding protein 7</fullName>
    </submittedName>
</protein>
<dbReference type="InterPro" id="IPR012677">
    <property type="entry name" value="Nucleotide-bd_a/b_plait_sf"/>
</dbReference>
<dbReference type="GO" id="GO:0003727">
    <property type="term" value="F:single-stranded RNA binding"/>
    <property type="evidence" value="ECO:0007669"/>
    <property type="project" value="TreeGrafter"/>
</dbReference>
<dbReference type="GO" id="GO:0000381">
    <property type="term" value="P:regulation of alternative mRNA splicing, via spliceosome"/>
    <property type="evidence" value="ECO:0007669"/>
    <property type="project" value="TreeGrafter"/>
</dbReference>
<feature type="region of interest" description="Disordered" evidence="5">
    <location>
        <begin position="188"/>
        <end position="262"/>
    </location>
</feature>
<evidence type="ECO:0000256" key="1">
    <source>
        <dbReference type="ARBA" id="ARBA00004642"/>
    </source>
</evidence>
<dbReference type="PROSITE" id="PS50102">
    <property type="entry name" value="RRM"/>
    <property type="match status" value="1"/>
</dbReference>
<comment type="subcellular location">
    <subcellularLocation>
        <location evidence="1">Nucleus</location>
        <location evidence="1">Nucleoplasm</location>
    </subcellularLocation>
</comment>
<feature type="compositionally biased region" description="Basic and acidic residues" evidence="5">
    <location>
        <begin position="195"/>
        <end position="220"/>
    </location>
</feature>
<feature type="compositionally biased region" description="Basic residues" evidence="5">
    <location>
        <begin position="250"/>
        <end position="262"/>
    </location>
</feature>
<reference evidence="7" key="2">
    <citation type="submission" date="2014-07" db="EMBL/GenBank/DDBJ databases">
        <authorList>
            <person name="Hull J."/>
        </authorList>
    </citation>
    <scope>NUCLEOTIDE SEQUENCE</scope>
</reference>
<evidence type="ECO:0000313" key="9">
    <source>
        <dbReference type="EMBL" id="JAG59150.1"/>
    </source>
</evidence>
<feature type="domain" description="RRM" evidence="6">
    <location>
        <begin position="6"/>
        <end position="73"/>
    </location>
</feature>
<gene>
    <name evidence="7" type="primary">RBM7_1</name>
    <name evidence="8" type="synonym">RBM7_0</name>
    <name evidence="7" type="ORF">CM83_57414</name>
    <name evidence="8" type="ORF">CM83_57416</name>
</gene>
<reference evidence="9" key="3">
    <citation type="submission" date="2014-09" db="EMBL/GenBank/DDBJ databases">
        <authorList>
            <person name="Magalhaes I.L.F."/>
            <person name="Oliveira U."/>
            <person name="Santos F.R."/>
            <person name="Vidigal T.H.D.A."/>
            <person name="Brescovit A.D."/>
            <person name="Santos A.J."/>
        </authorList>
    </citation>
    <scope>NUCLEOTIDE SEQUENCE</scope>
</reference>
<evidence type="ECO:0000256" key="4">
    <source>
        <dbReference type="PROSITE-ProRule" id="PRU00176"/>
    </source>
</evidence>
<evidence type="ECO:0000256" key="5">
    <source>
        <dbReference type="SAM" id="MobiDB-lite"/>
    </source>
</evidence>
<dbReference type="Pfam" id="PF00076">
    <property type="entry name" value="RRM_1"/>
    <property type="match status" value="1"/>
</dbReference>
<dbReference type="EMBL" id="GBHO01016846">
    <property type="protein sequence ID" value="JAG26758.1"/>
    <property type="molecule type" value="Transcribed_RNA"/>
</dbReference>
<evidence type="ECO:0000256" key="3">
    <source>
        <dbReference type="ARBA" id="ARBA00023242"/>
    </source>
</evidence>
<reference evidence="7" key="1">
    <citation type="journal article" date="2014" name="PLoS ONE">
        <title>Transcriptome-Based Identification of ABC Transporters in the Western Tarnished Plant Bug Lygus hesperus.</title>
        <authorList>
            <person name="Hull J.J."/>
            <person name="Chaney K."/>
            <person name="Geib S.M."/>
            <person name="Fabrick J.A."/>
            <person name="Brent C.S."/>
            <person name="Walsh D."/>
            <person name="Lavine L.C."/>
        </authorList>
    </citation>
    <scope>NUCLEOTIDE SEQUENCE</scope>
</reference>
<dbReference type="InterPro" id="IPR035979">
    <property type="entry name" value="RBD_domain_sf"/>
</dbReference>
<accession>A0A0A9Y6P5</accession>
<dbReference type="InterPro" id="IPR000504">
    <property type="entry name" value="RRM_dom"/>
</dbReference>
<dbReference type="EMBL" id="GBRD01006671">
    <property type="protein sequence ID" value="JAG59150.1"/>
    <property type="molecule type" value="Transcribed_RNA"/>
</dbReference>
<dbReference type="GO" id="GO:0005654">
    <property type="term" value="C:nucleoplasm"/>
    <property type="evidence" value="ECO:0007669"/>
    <property type="project" value="UniProtKB-SubCell"/>
</dbReference>
<dbReference type="PANTHER" id="PTHR13798:SF11">
    <property type="entry name" value="RNA-BINDING PROTEIN 7-RELATED"/>
    <property type="match status" value="1"/>
</dbReference>
<dbReference type="Gene3D" id="3.30.70.330">
    <property type="match status" value="1"/>
</dbReference>
<evidence type="ECO:0000256" key="2">
    <source>
        <dbReference type="ARBA" id="ARBA00022884"/>
    </source>
</evidence>
<dbReference type="SMART" id="SM00360">
    <property type="entry name" value="RRM"/>
    <property type="match status" value="1"/>
</dbReference>
<dbReference type="SUPFAM" id="SSF54928">
    <property type="entry name" value="RNA-binding domain, RBD"/>
    <property type="match status" value="1"/>
</dbReference>
<evidence type="ECO:0000259" key="6">
    <source>
        <dbReference type="PROSITE" id="PS50102"/>
    </source>
</evidence>
<proteinExistence type="predicted"/>
<name>A0A0A9Y6P5_LYGHE</name>
<evidence type="ECO:0000313" key="8">
    <source>
        <dbReference type="EMBL" id="JAG26760.1"/>
    </source>
</evidence>
<dbReference type="EMBL" id="GBHO01016844">
    <property type="protein sequence ID" value="JAG26760.1"/>
    <property type="molecule type" value="Transcribed_RNA"/>
</dbReference>
<feature type="compositionally biased region" description="Basic and acidic residues" evidence="5">
    <location>
        <begin position="130"/>
        <end position="149"/>
    </location>
</feature>
<dbReference type="AlphaFoldDB" id="A0A0A9Y6P5"/>
<evidence type="ECO:0000313" key="7">
    <source>
        <dbReference type="EMBL" id="JAG26758.1"/>
    </source>
</evidence>